<dbReference type="InterPro" id="IPR058549">
    <property type="entry name" value="MeMalonylCoA_mutase_a/b_site"/>
</dbReference>
<evidence type="ECO:0000313" key="10">
    <source>
        <dbReference type="Proteomes" id="UP000077856"/>
    </source>
</evidence>
<dbReference type="Proteomes" id="UP000077856">
    <property type="component" value="Chromosome"/>
</dbReference>
<keyword evidence="4" id="KW-0846">Cobalamin</keyword>
<dbReference type="RefSeq" id="WP_019380206.1">
    <property type="nucleotide sequence ID" value="NZ_CP015506.1"/>
</dbReference>
<dbReference type="EC" id="5.4.99.2" evidence="3"/>
<dbReference type="InterPro" id="IPR016176">
    <property type="entry name" value="Cbl-dep_enz_cat"/>
</dbReference>
<dbReference type="EMBL" id="CP015506">
    <property type="protein sequence ID" value="AND41360.1"/>
    <property type="molecule type" value="Genomic_DNA"/>
</dbReference>
<dbReference type="KEGG" id="bon:A361_20090"/>
<dbReference type="PROSITE" id="PS00544">
    <property type="entry name" value="METMALONYL_COA_MUTASE"/>
    <property type="match status" value="1"/>
</dbReference>
<evidence type="ECO:0000313" key="9">
    <source>
        <dbReference type="EMBL" id="AND41360.1"/>
    </source>
</evidence>
<gene>
    <name evidence="9" type="ORF">A361_20090</name>
</gene>
<dbReference type="CDD" id="cd03677">
    <property type="entry name" value="MM_CoA_mutase_beta"/>
    <property type="match status" value="1"/>
</dbReference>
<keyword evidence="6" id="KW-0170">Cobalt</keyword>
<evidence type="ECO:0000256" key="7">
    <source>
        <dbReference type="SAM" id="MobiDB-lite"/>
    </source>
</evidence>
<evidence type="ECO:0000256" key="6">
    <source>
        <dbReference type="ARBA" id="ARBA00023285"/>
    </source>
</evidence>
<dbReference type="GO" id="GO:0046872">
    <property type="term" value="F:metal ion binding"/>
    <property type="evidence" value="ECO:0007669"/>
    <property type="project" value="InterPro"/>
</dbReference>
<name>A0A160ME60_9BACI</name>
<feature type="region of interest" description="Disordered" evidence="7">
    <location>
        <begin position="1"/>
        <end position="23"/>
    </location>
</feature>
<evidence type="ECO:0000256" key="2">
    <source>
        <dbReference type="ARBA" id="ARBA00008465"/>
    </source>
</evidence>
<feature type="compositionally biased region" description="Basic and acidic residues" evidence="7">
    <location>
        <begin position="1"/>
        <end position="11"/>
    </location>
</feature>
<dbReference type="Gene3D" id="3.20.20.240">
    <property type="entry name" value="Methylmalonyl-CoA mutase"/>
    <property type="match status" value="1"/>
</dbReference>
<organism evidence="9 10">
    <name type="scientific">Cytobacillus oceanisediminis 2691</name>
    <dbReference type="NCBI Taxonomy" id="1196031"/>
    <lineage>
        <taxon>Bacteria</taxon>
        <taxon>Bacillati</taxon>
        <taxon>Bacillota</taxon>
        <taxon>Bacilli</taxon>
        <taxon>Bacillales</taxon>
        <taxon>Bacillaceae</taxon>
        <taxon>Cytobacillus</taxon>
    </lineage>
</organism>
<dbReference type="SUPFAM" id="SSF52242">
    <property type="entry name" value="Cobalamin (vitamin B12)-binding domain"/>
    <property type="match status" value="1"/>
</dbReference>
<comment type="cofactor">
    <cofactor evidence="1">
        <name>adenosylcob(III)alamin</name>
        <dbReference type="ChEBI" id="CHEBI:18408"/>
    </cofactor>
</comment>
<keyword evidence="5" id="KW-0413">Isomerase</keyword>
<accession>A0A160ME60</accession>
<proteinExistence type="inferred from homology"/>
<dbReference type="eggNOG" id="COG1884">
    <property type="taxonomic scope" value="Bacteria"/>
</dbReference>
<evidence type="ECO:0000256" key="5">
    <source>
        <dbReference type="ARBA" id="ARBA00023235"/>
    </source>
</evidence>
<dbReference type="STRING" id="1196031.A361_20090"/>
<evidence type="ECO:0000256" key="1">
    <source>
        <dbReference type="ARBA" id="ARBA00001922"/>
    </source>
</evidence>
<reference evidence="9 10" key="1">
    <citation type="submission" date="2016-04" db="EMBL/GenBank/DDBJ databases">
        <title>Complete genome sequence of Bacillus oceanisediminis strain 2691.</title>
        <authorList>
            <person name="Jeong H."/>
            <person name="Kim H.J."/>
            <person name="Lee D.-W."/>
        </authorList>
    </citation>
    <scope>NUCLEOTIDE SEQUENCE [LARGE SCALE GENOMIC DNA]</scope>
    <source>
        <strain evidence="9 10">2691</strain>
    </source>
</reference>
<evidence type="ECO:0000256" key="4">
    <source>
        <dbReference type="ARBA" id="ARBA00022628"/>
    </source>
</evidence>
<sequence length="620" mass="68843">MSLKKMIEEKFPQQTNEDWEQSAERTLKGKSLETLSRNTYENIKLKPLYSREDLEIGALSQYPGLEDFRRGSYAAGYLSEEWKVAQKISASSSEELSDKLLAAIKTGQTALAFEPEQLKNPEKISLSVGELYERYPFSVDAGRNQHVLIAGLGKVKEREKVSGYVAADPLAIAAADTLNDRSIDELYEALNKTMSNAEENLPSLKTIMVNSAVYHNSGANAVQELAFSLAAGVNHLQYLLDKGKGLEQILSKMVFKFAVGSNFFMEIAKLRAARVLWGKVAEAFGAGGDSKKMVISAETSFFTKSAYDSYVNMLRAGNEAFAAVLGGIQYLHVSPYNDPERAKSPFSERIARNTQLILREEAHLLKVSDPAGGSWYIEHLTNELISKSWGLFLEIEELGGMKDALQTGWVHDQITQILEKKKKDVHTRKQSIIGTNIYANLDEKPLQTELETVQNSRSDLKIIQQVRLSESFEGLRNLSERLKGKGIRPEAGLICLGALKDHKARADFISGFLAPGGVDAVKSGSVYNPEDAEAFIQKTNCRHYFICGSNELYDSIAVPLIKQLKETFPSAEIYLAGLPEERKKDEYQNAGIGGYIHVKSDCYETLLNMLNEMEAASNGQ</sequence>
<evidence type="ECO:0000256" key="3">
    <source>
        <dbReference type="ARBA" id="ARBA00012398"/>
    </source>
</evidence>
<evidence type="ECO:0000259" key="8">
    <source>
        <dbReference type="Pfam" id="PF01642"/>
    </source>
</evidence>
<feature type="domain" description="Methylmalonyl-CoA mutase alpha/beta chain catalytic" evidence="8">
    <location>
        <begin position="39"/>
        <end position="112"/>
    </location>
</feature>
<comment type="similarity">
    <text evidence="2">Belongs to the methylmalonyl-CoA mutase family.</text>
</comment>
<dbReference type="PANTHER" id="PTHR48101:SF4">
    <property type="entry name" value="METHYLMALONYL-COA MUTASE, MITOCHONDRIAL"/>
    <property type="match status" value="1"/>
</dbReference>
<protein>
    <recommendedName>
        <fullName evidence="3">methylmalonyl-CoA mutase</fullName>
        <ecNumber evidence="3">5.4.99.2</ecNumber>
    </recommendedName>
</protein>
<dbReference type="PANTHER" id="PTHR48101">
    <property type="entry name" value="METHYLMALONYL-COA MUTASE, MITOCHONDRIAL-RELATED"/>
    <property type="match status" value="1"/>
</dbReference>
<dbReference type="AlphaFoldDB" id="A0A160ME60"/>
<dbReference type="Pfam" id="PF01642">
    <property type="entry name" value="MM_CoA_mutase"/>
    <property type="match status" value="2"/>
</dbReference>
<dbReference type="GO" id="GO:0031419">
    <property type="term" value="F:cobalamin binding"/>
    <property type="evidence" value="ECO:0007669"/>
    <property type="project" value="UniProtKB-KW"/>
</dbReference>
<feature type="domain" description="Methylmalonyl-CoA mutase alpha/beta chain catalytic" evidence="8">
    <location>
        <begin position="157"/>
        <end position="467"/>
    </location>
</feature>
<dbReference type="GO" id="GO:0016866">
    <property type="term" value="F:intramolecular transferase activity"/>
    <property type="evidence" value="ECO:0007669"/>
    <property type="project" value="InterPro"/>
</dbReference>
<dbReference type="InterPro" id="IPR006099">
    <property type="entry name" value="MeMalonylCoA_mutase_a/b_cat"/>
</dbReference>
<dbReference type="SUPFAM" id="SSF51703">
    <property type="entry name" value="Cobalamin (vitamin B12)-dependent enzymes"/>
    <property type="match status" value="1"/>
</dbReference>
<dbReference type="Gene3D" id="3.40.50.280">
    <property type="entry name" value="Cobalamin-binding domain"/>
    <property type="match status" value="1"/>
</dbReference>
<dbReference type="InterPro" id="IPR036724">
    <property type="entry name" value="Cobalamin-bd_sf"/>
</dbReference>